<name>A0AAV0IJ01_9ROSI</name>
<feature type="non-terminal residue" evidence="2">
    <location>
        <position position="1"/>
    </location>
</feature>
<organism evidence="2 3">
    <name type="scientific">Linum tenue</name>
    <dbReference type="NCBI Taxonomy" id="586396"/>
    <lineage>
        <taxon>Eukaryota</taxon>
        <taxon>Viridiplantae</taxon>
        <taxon>Streptophyta</taxon>
        <taxon>Embryophyta</taxon>
        <taxon>Tracheophyta</taxon>
        <taxon>Spermatophyta</taxon>
        <taxon>Magnoliopsida</taxon>
        <taxon>eudicotyledons</taxon>
        <taxon>Gunneridae</taxon>
        <taxon>Pentapetalae</taxon>
        <taxon>rosids</taxon>
        <taxon>fabids</taxon>
        <taxon>Malpighiales</taxon>
        <taxon>Linaceae</taxon>
        <taxon>Linum</taxon>
    </lineage>
</organism>
<comment type="caution">
    <text evidence="2">The sequence shown here is derived from an EMBL/GenBank/DDBJ whole genome shotgun (WGS) entry which is preliminary data.</text>
</comment>
<evidence type="ECO:0000313" key="2">
    <source>
        <dbReference type="EMBL" id="CAI0397338.1"/>
    </source>
</evidence>
<sequence length="207" mass="24038">GSTTTRAREVRFVELYSLRNDSWKIIEDDTDRSLRRLPLLPYSQQPPCYKGKLYWWGADAYPRDEATRFVTFDLSREVFQRAEEVRNPADRPWTIGSLFVPSDDKEEDSLVAICVADPKCESLEIWAMLKLWVPESWIKLFTIDVATAFYSFQGISRNSLVYYCYKKDVPFLVVYHLGSGERIELDMSSTGRIHEVLNYVPSLVSLT</sequence>
<proteinExistence type="predicted"/>
<dbReference type="Pfam" id="PF07734">
    <property type="entry name" value="FBA_1"/>
    <property type="match status" value="1"/>
</dbReference>
<accession>A0AAV0IJ01</accession>
<feature type="domain" description="F-box associated beta-propeller type 1" evidence="1">
    <location>
        <begin position="10"/>
        <end position="205"/>
    </location>
</feature>
<dbReference type="AlphaFoldDB" id="A0AAV0IJ01"/>
<dbReference type="Proteomes" id="UP001154282">
    <property type="component" value="Unassembled WGS sequence"/>
</dbReference>
<protein>
    <recommendedName>
        <fullName evidence="1">F-box associated beta-propeller type 1 domain-containing protein</fullName>
    </recommendedName>
</protein>
<evidence type="ECO:0000313" key="3">
    <source>
        <dbReference type="Proteomes" id="UP001154282"/>
    </source>
</evidence>
<dbReference type="InterPro" id="IPR006527">
    <property type="entry name" value="F-box-assoc_dom_typ1"/>
</dbReference>
<reference evidence="2" key="1">
    <citation type="submission" date="2022-08" db="EMBL/GenBank/DDBJ databases">
        <authorList>
            <person name="Gutierrez-Valencia J."/>
        </authorList>
    </citation>
    <scope>NUCLEOTIDE SEQUENCE</scope>
</reference>
<dbReference type="EMBL" id="CAMGYJ010000004">
    <property type="protein sequence ID" value="CAI0397338.1"/>
    <property type="molecule type" value="Genomic_DNA"/>
</dbReference>
<keyword evidence="3" id="KW-1185">Reference proteome</keyword>
<gene>
    <name evidence="2" type="ORF">LITE_LOCUS9508</name>
</gene>
<evidence type="ECO:0000259" key="1">
    <source>
        <dbReference type="Pfam" id="PF07734"/>
    </source>
</evidence>